<name>A0ACC3BMJ6_PYRYE</name>
<organism evidence="1 2">
    <name type="scientific">Pyropia yezoensis</name>
    <name type="common">Susabi-nori</name>
    <name type="synonym">Porphyra yezoensis</name>
    <dbReference type="NCBI Taxonomy" id="2788"/>
    <lineage>
        <taxon>Eukaryota</taxon>
        <taxon>Rhodophyta</taxon>
        <taxon>Bangiophyceae</taxon>
        <taxon>Bangiales</taxon>
        <taxon>Bangiaceae</taxon>
        <taxon>Pyropia</taxon>
    </lineage>
</organism>
<accession>A0ACC3BMJ6</accession>
<reference evidence="1" key="1">
    <citation type="submission" date="2019-11" db="EMBL/GenBank/DDBJ databases">
        <title>Nori genome reveals adaptations in red seaweeds to the harsh intertidal environment.</title>
        <authorList>
            <person name="Wang D."/>
            <person name="Mao Y."/>
        </authorList>
    </citation>
    <scope>NUCLEOTIDE SEQUENCE</scope>
    <source>
        <tissue evidence="1">Gametophyte</tissue>
    </source>
</reference>
<proteinExistence type="predicted"/>
<keyword evidence="2" id="KW-1185">Reference proteome</keyword>
<sequence length="909" mass="93079">MVVRRPHGREVPAVVAVASAPPSREAGVSISGGDGGAYGDGSPAATAGVLSTSEAASSPLIGMMCADSDCSSTVPLSSPPLKLDSPDGEPRDGPAGPGFHSSWGDWGTARGTAAPGVTLSWSDLTYTLLLPAAARRAAARAVAARAARSAAATAVAESGELLPAPDSDGGGAEPEDSGGVDVDSLDEEEARNGVRHVLRGVSGRVASGQVLAIMGPSGCGKTTLLNMLAGRVAKSRSHLSGGVVRVDGVRRVPGSFRRLAAYVAQDDVLFGELTVREHIAFAAGLRVGAVADVAPVTAGLLSEMRLGHVADSRIGSPLVRGISGGERKRTAIAVELVAAPPLVFLDEPTSALDAANALVVADSLTALAAAGRAVVTTIHQPRSDIFARFNLLMLLARGGNVAYFGPSADVVTYFAGLSLPCPERVNPADFIIDLVSVRPPGALRASSLPSFAATAGVSPRIAGASSSSPSSAATAAAEDALAASANLQLILKAGKVQQLAVGASPNGPASPTMTTTEVTMSPSAATMDVVVGSPVARAAGREAWSAGVVKAAVGRLFGQPIAGTTVKRRTRMAADAVAAGGAAGGDSPSGLRSVANSPTVVLSRHRVRSDAGDDAAAEEPDALVPWTRQFFTLLRRSAVLNLRERTFNRSRLAQAVVISSFTGVTFYKVGASRTGSVDDVIVVGNVLATVIVSQLMTATTGIALSFPAERAMMLRERASGSYGVSAYILAKTLAEGVRNSIFSLLFSTIIYFLLGLKPTAASFGIFAATLLVTSLMGESVGLVAATAVSSIRAVAVLMPVTLAAPLLYSGAVLPPSETPAFLRWVYSVSYVSYVFAALLKNQFGGLLFERPPFTFSAGVMTGEDALRVWQAKELSIGTCVGVVCVQALAFRLIAYTVLRRRGPRFDVSV</sequence>
<gene>
    <name evidence="1" type="ORF">I4F81_001782</name>
</gene>
<evidence type="ECO:0000313" key="2">
    <source>
        <dbReference type="Proteomes" id="UP000798662"/>
    </source>
</evidence>
<comment type="caution">
    <text evidence="1">The sequence shown here is derived from an EMBL/GenBank/DDBJ whole genome shotgun (WGS) entry which is preliminary data.</text>
</comment>
<dbReference type="Proteomes" id="UP000798662">
    <property type="component" value="Chromosome 1"/>
</dbReference>
<evidence type="ECO:0000313" key="1">
    <source>
        <dbReference type="EMBL" id="KAK1859185.1"/>
    </source>
</evidence>
<protein>
    <submittedName>
        <fullName evidence="1">Uncharacterized protein</fullName>
    </submittedName>
</protein>
<dbReference type="EMBL" id="CM020618">
    <property type="protein sequence ID" value="KAK1859185.1"/>
    <property type="molecule type" value="Genomic_DNA"/>
</dbReference>